<sequence length="492" mass="58446">MSNNNNNISHRNTSLLLQTSLIDLRDSFNNLFDSCIEDVERKWKHLEWKKMILSRIRNCISDNDEPLLVCKDKSLLHEIESILHFKFYSHYFKIVTGILKSQLQLAKERGEYQKFGALLNSIFLQSHCVVCIVKWLLNKYYIKFHKEDIDFLENSRKEAERSMIYSLKINHTSLEFLRREKNRNGNENGYSDNYDDENKERNIIIFNTNDNMKADYSLDGEILNNEKKFKEYLEEHVFKHDIYYNNNNDDGDEKFHSRQRQRHRQQKKNDEDTSSLMREKSFLEDVNKEVEEEEENTIFLNTRNPFLSAVVDSSTAFQEPLLFKIFIGNANENENKKLEAELLSTPSLVNNENVFRSSYHVAYIWRDKKFDFESIKSSLRGRVKDSEENFAALKDSEEMIKSFYSSVRSFNKYERELKSLLKNMNQSENSLTEAIHKYRVLVYSNRKCLKKFSFFSNCLSHLSFNNINNNNNDDNNDNNNSNNNNNNNNVNR</sequence>
<proteinExistence type="predicted"/>
<organism evidence="3">
    <name type="scientific">Armadillidium vulgare clopovirus</name>
    <dbReference type="NCBI Taxonomy" id="2984284"/>
    <lineage>
        <taxon>Viruses</taxon>
        <taxon>Viruses incertae sedis</taxon>
        <taxon>Naldaviricetes</taxon>
        <taxon>Nimaviridae</taxon>
    </lineage>
</organism>
<accession>A0A9C7F7D3</accession>
<protein>
    <submittedName>
        <fullName evidence="3">Uncharacterized protein</fullName>
    </submittedName>
</protein>
<name>A0A9C7F7D3_9VIRU</name>
<dbReference type="EMBL" id="LC738883">
    <property type="protein sequence ID" value="BDT63299.1"/>
    <property type="molecule type" value="Genomic_DNA"/>
</dbReference>
<feature type="coiled-coil region" evidence="1">
    <location>
        <begin position="410"/>
        <end position="437"/>
    </location>
</feature>
<evidence type="ECO:0000256" key="2">
    <source>
        <dbReference type="SAM" id="MobiDB-lite"/>
    </source>
</evidence>
<feature type="compositionally biased region" description="Basic residues" evidence="2">
    <location>
        <begin position="257"/>
        <end position="266"/>
    </location>
</feature>
<keyword evidence="1" id="KW-0175">Coiled coil</keyword>
<feature type="region of interest" description="Disordered" evidence="2">
    <location>
        <begin position="470"/>
        <end position="492"/>
    </location>
</feature>
<feature type="compositionally biased region" description="Basic and acidic residues" evidence="2">
    <location>
        <begin position="267"/>
        <end position="278"/>
    </location>
</feature>
<feature type="region of interest" description="Disordered" evidence="2">
    <location>
        <begin position="249"/>
        <end position="278"/>
    </location>
</feature>
<evidence type="ECO:0000313" key="3">
    <source>
        <dbReference type="EMBL" id="BDT63299.1"/>
    </source>
</evidence>
<evidence type="ECO:0000256" key="1">
    <source>
        <dbReference type="SAM" id="Coils"/>
    </source>
</evidence>
<reference evidence="3" key="1">
    <citation type="submission" date="2022-10" db="EMBL/GenBank/DDBJ databases">
        <title>Genome sequences of endogenous nimaviruses in decapod crustaceans.</title>
        <authorList>
            <person name="Kawato S."/>
            <person name="Nozaki R."/>
            <person name="Kondo H."/>
            <person name="Hirono I."/>
        </authorList>
    </citation>
    <scope>NUCLEOTIDE SEQUENCE</scope>
    <source>
        <strain evidence="3">TUMSAT20210906</strain>
    </source>
</reference>